<comment type="similarity">
    <text evidence="1">Belongs to the protein kinase superfamily. BUD32 family.</text>
</comment>
<evidence type="ECO:0000259" key="11">
    <source>
        <dbReference type="Pfam" id="PF01163"/>
    </source>
</evidence>
<evidence type="ECO:0000256" key="9">
    <source>
        <dbReference type="ARBA" id="ARBA00047899"/>
    </source>
</evidence>
<evidence type="ECO:0000313" key="12">
    <source>
        <dbReference type="EMBL" id="ELA42615.1"/>
    </source>
</evidence>
<dbReference type="PROSITE" id="PS00109">
    <property type="entry name" value="PROTEIN_KINASE_TYR"/>
    <property type="match status" value="1"/>
</dbReference>
<dbReference type="InterPro" id="IPR018934">
    <property type="entry name" value="RIO_dom"/>
</dbReference>
<dbReference type="GO" id="GO:0005634">
    <property type="term" value="C:nucleus"/>
    <property type="evidence" value="ECO:0007669"/>
    <property type="project" value="EnsemblFungi"/>
</dbReference>
<dbReference type="GeneID" id="19881085"/>
<dbReference type="GO" id="GO:0000722">
    <property type="term" value="P:telomere maintenance via recombination"/>
    <property type="evidence" value="ECO:0007669"/>
    <property type="project" value="EnsemblFungi"/>
</dbReference>
<proteinExistence type="inferred from homology"/>
<dbReference type="EMBL" id="JH370131">
    <property type="protein sequence ID" value="ELA42615.1"/>
    <property type="molecule type" value="Genomic_DNA"/>
</dbReference>
<dbReference type="EC" id="2.7.11.1" evidence="2"/>
<dbReference type="GO" id="GO:0016887">
    <property type="term" value="F:ATP hydrolysis activity"/>
    <property type="evidence" value="ECO:0007669"/>
    <property type="project" value="EnsemblFungi"/>
</dbReference>
<evidence type="ECO:0000256" key="8">
    <source>
        <dbReference type="ARBA" id="ARBA00022840"/>
    </source>
</evidence>
<dbReference type="VEuPathDB" id="MicrosporidiaDB:VICG_00367"/>
<dbReference type="GO" id="GO:0005524">
    <property type="term" value="F:ATP binding"/>
    <property type="evidence" value="ECO:0007669"/>
    <property type="project" value="UniProtKB-KW"/>
</dbReference>
<dbReference type="PANTHER" id="PTHR12209:SF0">
    <property type="entry name" value="EKC_KEOPS COMPLEX SUBUNIT TP53RK"/>
    <property type="match status" value="1"/>
</dbReference>
<dbReference type="InterPro" id="IPR022495">
    <property type="entry name" value="Bud32"/>
</dbReference>
<dbReference type="HOGENOM" id="CLU_063953_1_1_1"/>
<dbReference type="GO" id="GO:0004674">
    <property type="term" value="F:protein serine/threonine kinase activity"/>
    <property type="evidence" value="ECO:0007669"/>
    <property type="project" value="UniProtKB-KW"/>
</dbReference>
<evidence type="ECO:0000256" key="4">
    <source>
        <dbReference type="ARBA" id="ARBA00022679"/>
    </source>
</evidence>
<dbReference type="Pfam" id="PF01163">
    <property type="entry name" value="RIO1"/>
    <property type="match status" value="1"/>
</dbReference>
<dbReference type="OMA" id="AYCEVHP"/>
<dbReference type="InterPro" id="IPR011009">
    <property type="entry name" value="Kinase-like_dom_sf"/>
</dbReference>
<dbReference type="InterPro" id="IPR008266">
    <property type="entry name" value="Tyr_kinase_AS"/>
</dbReference>
<keyword evidence="5" id="KW-0819">tRNA processing</keyword>
<evidence type="ECO:0000256" key="3">
    <source>
        <dbReference type="ARBA" id="ARBA00022527"/>
    </source>
</evidence>
<organism evidence="12 13">
    <name type="scientific">Vittaforma corneae (strain ATCC 50505)</name>
    <name type="common">Microsporidian parasite</name>
    <name type="synonym">Nosema corneum</name>
    <dbReference type="NCBI Taxonomy" id="993615"/>
    <lineage>
        <taxon>Eukaryota</taxon>
        <taxon>Fungi</taxon>
        <taxon>Fungi incertae sedis</taxon>
        <taxon>Microsporidia</taxon>
        <taxon>Nosematidae</taxon>
        <taxon>Vittaforma</taxon>
    </lineage>
</organism>
<evidence type="ECO:0000256" key="2">
    <source>
        <dbReference type="ARBA" id="ARBA00012513"/>
    </source>
</evidence>
<gene>
    <name evidence="12" type="ORF">VICG_00367</name>
</gene>
<evidence type="ECO:0000256" key="1">
    <source>
        <dbReference type="ARBA" id="ARBA00010630"/>
    </source>
</evidence>
<keyword evidence="6" id="KW-0547">Nucleotide-binding</keyword>
<dbReference type="GO" id="GO:0070525">
    <property type="term" value="P:tRNA threonylcarbamoyladenosine metabolic process"/>
    <property type="evidence" value="ECO:0007669"/>
    <property type="project" value="EnsemblFungi"/>
</dbReference>
<evidence type="ECO:0000256" key="6">
    <source>
        <dbReference type="ARBA" id="ARBA00022741"/>
    </source>
</evidence>
<dbReference type="FunCoup" id="L2GQ60">
    <property type="interactions" value="81"/>
</dbReference>
<dbReference type="InParanoid" id="L2GQ60"/>
<keyword evidence="3" id="KW-0723">Serine/threonine-protein kinase</keyword>
<dbReference type="GO" id="GO:0045944">
    <property type="term" value="P:positive regulation of transcription by RNA polymerase II"/>
    <property type="evidence" value="ECO:0007669"/>
    <property type="project" value="EnsemblFungi"/>
</dbReference>
<name>L2GQ60_VITCO</name>
<protein>
    <recommendedName>
        <fullName evidence="2">non-specific serine/threonine protein kinase</fullName>
        <ecNumber evidence="2">2.7.11.1</ecNumber>
    </recommendedName>
</protein>
<evidence type="ECO:0000256" key="7">
    <source>
        <dbReference type="ARBA" id="ARBA00022777"/>
    </source>
</evidence>
<dbReference type="AlphaFoldDB" id="L2GQ60"/>
<keyword evidence="4" id="KW-0808">Transferase</keyword>
<dbReference type="OrthoDB" id="3399at2759"/>
<sequence>MKIVAQGAEAILYEEDSIIIKERPSKKYRIPEIDSKLIKSRTKKEAKILDMLLNKGLSVPKLIKVEENKIFMEKIAGETLKTVLNDQNYCFLMRIAGEMIAKMHKLDVVHGDLTTLNFIFNGNLFLIDFGLGFSSTKDEDKAVDLYVFERSIKCGHSENYLEPFYEAYSITGSVSILKKLESVRLRGRKREENILM</sequence>
<dbReference type="GO" id="GO:0008033">
    <property type="term" value="P:tRNA processing"/>
    <property type="evidence" value="ECO:0007669"/>
    <property type="project" value="UniProtKB-KW"/>
</dbReference>
<evidence type="ECO:0000256" key="10">
    <source>
        <dbReference type="ARBA" id="ARBA00048679"/>
    </source>
</evidence>
<evidence type="ECO:0000313" key="13">
    <source>
        <dbReference type="Proteomes" id="UP000011082"/>
    </source>
</evidence>
<dbReference type="SUPFAM" id="SSF56112">
    <property type="entry name" value="Protein kinase-like (PK-like)"/>
    <property type="match status" value="1"/>
</dbReference>
<dbReference type="Proteomes" id="UP000011082">
    <property type="component" value="Unassembled WGS sequence"/>
</dbReference>
<dbReference type="NCBIfam" id="TIGR03724">
    <property type="entry name" value="arch_bud32"/>
    <property type="match status" value="1"/>
</dbReference>
<dbReference type="GO" id="GO:0000408">
    <property type="term" value="C:EKC/KEOPS complex"/>
    <property type="evidence" value="ECO:0007669"/>
    <property type="project" value="EnsemblFungi"/>
</dbReference>
<comment type="catalytic activity">
    <reaction evidence="9">
        <text>L-threonyl-[protein] + ATP = O-phospho-L-threonyl-[protein] + ADP + H(+)</text>
        <dbReference type="Rhea" id="RHEA:46608"/>
        <dbReference type="Rhea" id="RHEA-COMP:11060"/>
        <dbReference type="Rhea" id="RHEA-COMP:11605"/>
        <dbReference type="ChEBI" id="CHEBI:15378"/>
        <dbReference type="ChEBI" id="CHEBI:30013"/>
        <dbReference type="ChEBI" id="CHEBI:30616"/>
        <dbReference type="ChEBI" id="CHEBI:61977"/>
        <dbReference type="ChEBI" id="CHEBI:456216"/>
        <dbReference type="EC" id="2.7.11.1"/>
    </reaction>
</comment>
<dbReference type="PANTHER" id="PTHR12209">
    <property type="entry name" value="NON-SPECIFIC SERINE/THREONINE PROTEIN KINASE"/>
    <property type="match status" value="1"/>
</dbReference>
<keyword evidence="13" id="KW-1185">Reference proteome</keyword>
<dbReference type="Gene3D" id="3.30.200.20">
    <property type="entry name" value="Phosphorylase Kinase, domain 1"/>
    <property type="match status" value="1"/>
</dbReference>
<dbReference type="RefSeq" id="XP_007603820.1">
    <property type="nucleotide sequence ID" value="XM_007603758.1"/>
</dbReference>
<keyword evidence="8" id="KW-0067">ATP-binding</keyword>
<accession>L2GQ60</accession>
<feature type="domain" description="RIO-type" evidence="11">
    <location>
        <begin position="34"/>
        <end position="130"/>
    </location>
</feature>
<dbReference type="GO" id="GO:0005829">
    <property type="term" value="C:cytosol"/>
    <property type="evidence" value="ECO:0007669"/>
    <property type="project" value="TreeGrafter"/>
</dbReference>
<dbReference type="STRING" id="993615.L2GQ60"/>
<dbReference type="Gene3D" id="1.10.510.10">
    <property type="entry name" value="Transferase(Phosphotransferase) domain 1"/>
    <property type="match status" value="1"/>
</dbReference>
<comment type="catalytic activity">
    <reaction evidence="10">
        <text>L-seryl-[protein] + ATP = O-phospho-L-seryl-[protein] + ADP + H(+)</text>
        <dbReference type="Rhea" id="RHEA:17989"/>
        <dbReference type="Rhea" id="RHEA-COMP:9863"/>
        <dbReference type="Rhea" id="RHEA-COMP:11604"/>
        <dbReference type="ChEBI" id="CHEBI:15378"/>
        <dbReference type="ChEBI" id="CHEBI:29999"/>
        <dbReference type="ChEBI" id="CHEBI:30616"/>
        <dbReference type="ChEBI" id="CHEBI:83421"/>
        <dbReference type="ChEBI" id="CHEBI:456216"/>
        <dbReference type="EC" id="2.7.11.1"/>
    </reaction>
</comment>
<reference evidence="13" key="1">
    <citation type="submission" date="2011-05" db="EMBL/GenBank/DDBJ databases">
        <title>The genome sequence of Vittaforma corneae strain ATCC 50505.</title>
        <authorList>
            <consortium name="The Broad Institute Genome Sequencing Platform"/>
            <person name="Cuomo C."/>
            <person name="Didier E."/>
            <person name="Bowers L."/>
            <person name="Young S.K."/>
            <person name="Zeng Q."/>
            <person name="Gargeya S."/>
            <person name="Fitzgerald M."/>
            <person name="Haas B."/>
            <person name="Abouelleil A."/>
            <person name="Alvarado L."/>
            <person name="Arachchi H.M."/>
            <person name="Berlin A."/>
            <person name="Chapman S.B."/>
            <person name="Gearin G."/>
            <person name="Goldberg J."/>
            <person name="Griggs A."/>
            <person name="Gujja S."/>
            <person name="Hansen M."/>
            <person name="Heiman D."/>
            <person name="Howarth C."/>
            <person name="Larimer J."/>
            <person name="Lui A."/>
            <person name="MacDonald P.J.P."/>
            <person name="McCowen C."/>
            <person name="Montmayeur A."/>
            <person name="Murphy C."/>
            <person name="Neiman D."/>
            <person name="Pearson M."/>
            <person name="Priest M."/>
            <person name="Roberts A."/>
            <person name="Saif S."/>
            <person name="Shea T."/>
            <person name="Sisk P."/>
            <person name="Stolte C."/>
            <person name="Sykes S."/>
            <person name="Wortman J."/>
            <person name="Nusbaum C."/>
            <person name="Birren B."/>
        </authorList>
    </citation>
    <scope>NUCLEOTIDE SEQUENCE [LARGE SCALE GENOMIC DNA]</scope>
    <source>
        <strain evidence="13">ATCC 50505</strain>
    </source>
</reference>
<evidence type="ECO:0000256" key="5">
    <source>
        <dbReference type="ARBA" id="ARBA00022694"/>
    </source>
</evidence>
<keyword evidence="7 12" id="KW-0418">Kinase</keyword>